<dbReference type="AlphaFoldDB" id="A0AA38M1P5"/>
<dbReference type="SUPFAM" id="SSF55920">
    <property type="entry name" value="Creatinase/aminopeptidase"/>
    <property type="match status" value="1"/>
</dbReference>
<dbReference type="Proteomes" id="UP001168821">
    <property type="component" value="Unassembled WGS sequence"/>
</dbReference>
<dbReference type="GO" id="GO:0008235">
    <property type="term" value="F:metalloexopeptidase activity"/>
    <property type="evidence" value="ECO:0007669"/>
    <property type="project" value="TreeGrafter"/>
</dbReference>
<keyword evidence="6" id="KW-1185">Reference proteome</keyword>
<dbReference type="GO" id="GO:0006508">
    <property type="term" value="P:proteolysis"/>
    <property type="evidence" value="ECO:0007669"/>
    <property type="project" value="UniProtKB-KW"/>
</dbReference>
<sequence length="70" mass="7634">MIEICERAEHAVRTLIKENGLKAGIAFPTGCSLNHVAAHYTPNRGDPTVLQYDDVCKVDFGTHVNGVLIL</sequence>
<name>A0AA38M1P5_9CUCU</name>
<gene>
    <name evidence="5" type="ORF">Zmor_004326</name>
</gene>
<evidence type="ECO:0000256" key="3">
    <source>
        <dbReference type="ARBA" id="ARBA00022801"/>
    </source>
</evidence>
<evidence type="ECO:0000256" key="2">
    <source>
        <dbReference type="ARBA" id="ARBA00022670"/>
    </source>
</evidence>
<keyword evidence="2" id="KW-0645">Protease</keyword>
<dbReference type="InterPro" id="IPR036005">
    <property type="entry name" value="Creatinase/aminopeptidase-like"/>
</dbReference>
<feature type="domain" description="Peptidase M24" evidence="4">
    <location>
        <begin position="3"/>
        <end position="67"/>
    </location>
</feature>
<dbReference type="EMBL" id="JALNTZ010000155">
    <property type="protein sequence ID" value="KAJ3636387.1"/>
    <property type="molecule type" value="Genomic_DNA"/>
</dbReference>
<dbReference type="PANTHER" id="PTHR45777">
    <property type="entry name" value="METHIONINE AMINOPEPTIDASE 2"/>
    <property type="match status" value="1"/>
</dbReference>
<comment type="caution">
    <text evidence="5">The sequence shown here is derived from an EMBL/GenBank/DDBJ whole genome shotgun (WGS) entry which is preliminary data.</text>
</comment>
<evidence type="ECO:0000256" key="1">
    <source>
        <dbReference type="ARBA" id="ARBA00022438"/>
    </source>
</evidence>
<protein>
    <recommendedName>
        <fullName evidence="4">Peptidase M24 domain-containing protein</fullName>
    </recommendedName>
</protein>
<evidence type="ECO:0000313" key="6">
    <source>
        <dbReference type="Proteomes" id="UP001168821"/>
    </source>
</evidence>
<dbReference type="GO" id="GO:0005737">
    <property type="term" value="C:cytoplasm"/>
    <property type="evidence" value="ECO:0007669"/>
    <property type="project" value="TreeGrafter"/>
</dbReference>
<dbReference type="InterPro" id="IPR000994">
    <property type="entry name" value="Pept_M24"/>
</dbReference>
<keyword evidence="3" id="KW-0378">Hydrolase</keyword>
<accession>A0AA38M1P5</accession>
<reference evidence="5" key="1">
    <citation type="journal article" date="2023" name="G3 (Bethesda)">
        <title>Whole genome assemblies of Zophobas morio and Tenebrio molitor.</title>
        <authorList>
            <person name="Kaur S."/>
            <person name="Stinson S.A."/>
            <person name="diCenzo G.C."/>
        </authorList>
    </citation>
    <scope>NUCLEOTIDE SEQUENCE</scope>
    <source>
        <strain evidence="5">QUZm001</strain>
    </source>
</reference>
<evidence type="ECO:0000313" key="5">
    <source>
        <dbReference type="EMBL" id="KAJ3636387.1"/>
    </source>
</evidence>
<evidence type="ECO:0000259" key="4">
    <source>
        <dbReference type="Pfam" id="PF00557"/>
    </source>
</evidence>
<keyword evidence="1" id="KW-0031">Aminopeptidase</keyword>
<dbReference type="Pfam" id="PF00557">
    <property type="entry name" value="Peptidase_M24"/>
    <property type="match status" value="1"/>
</dbReference>
<dbReference type="PANTHER" id="PTHR45777:SF2">
    <property type="entry name" value="METHIONINE AMINOPEPTIDASE 2"/>
    <property type="match status" value="1"/>
</dbReference>
<proteinExistence type="predicted"/>
<dbReference type="GO" id="GO:0004177">
    <property type="term" value="F:aminopeptidase activity"/>
    <property type="evidence" value="ECO:0007669"/>
    <property type="project" value="UniProtKB-KW"/>
</dbReference>
<dbReference type="Gene3D" id="3.90.230.10">
    <property type="entry name" value="Creatinase/methionine aminopeptidase superfamily"/>
    <property type="match status" value="1"/>
</dbReference>
<organism evidence="5 6">
    <name type="scientific">Zophobas morio</name>
    <dbReference type="NCBI Taxonomy" id="2755281"/>
    <lineage>
        <taxon>Eukaryota</taxon>
        <taxon>Metazoa</taxon>
        <taxon>Ecdysozoa</taxon>
        <taxon>Arthropoda</taxon>
        <taxon>Hexapoda</taxon>
        <taxon>Insecta</taxon>
        <taxon>Pterygota</taxon>
        <taxon>Neoptera</taxon>
        <taxon>Endopterygota</taxon>
        <taxon>Coleoptera</taxon>
        <taxon>Polyphaga</taxon>
        <taxon>Cucujiformia</taxon>
        <taxon>Tenebrionidae</taxon>
        <taxon>Zophobas</taxon>
    </lineage>
</organism>
<dbReference type="InterPro" id="IPR050247">
    <property type="entry name" value="Met_Aminopeptidase_Type2"/>
</dbReference>